<gene>
    <name evidence="1" type="ORF">A2U01_0100340</name>
</gene>
<evidence type="ECO:0000313" key="2">
    <source>
        <dbReference type="Proteomes" id="UP000265520"/>
    </source>
</evidence>
<comment type="caution">
    <text evidence="1">The sequence shown here is derived from an EMBL/GenBank/DDBJ whole genome shotgun (WGS) entry which is preliminary data.</text>
</comment>
<keyword evidence="2" id="KW-1185">Reference proteome</keyword>
<dbReference type="EMBL" id="LXQA010965378">
    <property type="protein sequence ID" value="MCI79069.1"/>
    <property type="molecule type" value="Genomic_DNA"/>
</dbReference>
<feature type="non-terminal residue" evidence="1">
    <location>
        <position position="41"/>
    </location>
</feature>
<name>A0A392UVQ5_9FABA</name>
<protein>
    <submittedName>
        <fullName evidence="1">Uncharacterized protein</fullName>
    </submittedName>
</protein>
<accession>A0A392UVQ5</accession>
<evidence type="ECO:0000313" key="1">
    <source>
        <dbReference type="EMBL" id="MCI79069.1"/>
    </source>
</evidence>
<sequence>MEGWRGTIAYSVVVTTPSPKFGGRIRKEFWDDNTLRVSRIW</sequence>
<dbReference type="Proteomes" id="UP000265520">
    <property type="component" value="Unassembled WGS sequence"/>
</dbReference>
<dbReference type="AlphaFoldDB" id="A0A392UVQ5"/>
<organism evidence="1 2">
    <name type="scientific">Trifolium medium</name>
    <dbReference type="NCBI Taxonomy" id="97028"/>
    <lineage>
        <taxon>Eukaryota</taxon>
        <taxon>Viridiplantae</taxon>
        <taxon>Streptophyta</taxon>
        <taxon>Embryophyta</taxon>
        <taxon>Tracheophyta</taxon>
        <taxon>Spermatophyta</taxon>
        <taxon>Magnoliopsida</taxon>
        <taxon>eudicotyledons</taxon>
        <taxon>Gunneridae</taxon>
        <taxon>Pentapetalae</taxon>
        <taxon>rosids</taxon>
        <taxon>fabids</taxon>
        <taxon>Fabales</taxon>
        <taxon>Fabaceae</taxon>
        <taxon>Papilionoideae</taxon>
        <taxon>50 kb inversion clade</taxon>
        <taxon>NPAAA clade</taxon>
        <taxon>Hologalegina</taxon>
        <taxon>IRL clade</taxon>
        <taxon>Trifolieae</taxon>
        <taxon>Trifolium</taxon>
    </lineage>
</organism>
<reference evidence="1 2" key="1">
    <citation type="journal article" date="2018" name="Front. Plant Sci.">
        <title>Red Clover (Trifolium pratense) and Zigzag Clover (T. medium) - A Picture of Genomic Similarities and Differences.</title>
        <authorList>
            <person name="Dluhosova J."/>
            <person name="Istvanek J."/>
            <person name="Nedelnik J."/>
            <person name="Repkova J."/>
        </authorList>
    </citation>
    <scope>NUCLEOTIDE SEQUENCE [LARGE SCALE GENOMIC DNA]</scope>
    <source>
        <strain evidence="2">cv. 10/8</strain>
        <tissue evidence="1">Leaf</tissue>
    </source>
</reference>
<proteinExistence type="predicted"/>